<dbReference type="PROSITE" id="PS50006">
    <property type="entry name" value="FHA_DOMAIN"/>
    <property type="match status" value="1"/>
</dbReference>
<dbReference type="Pfam" id="PF00498">
    <property type="entry name" value="FHA"/>
    <property type="match status" value="1"/>
</dbReference>
<dbReference type="InterPro" id="IPR008984">
    <property type="entry name" value="SMAD_FHA_dom_sf"/>
</dbReference>
<evidence type="ECO:0000259" key="3">
    <source>
        <dbReference type="PROSITE" id="PS50006"/>
    </source>
</evidence>
<accession>A0A3S3LVQ2</accession>
<evidence type="ECO:0000313" key="4">
    <source>
        <dbReference type="EMBL" id="RWR18659.1"/>
    </source>
</evidence>
<dbReference type="Proteomes" id="UP000285970">
    <property type="component" value="Unassembled WGS sequence"/>
</dbReference>
<evidence type="ECO:0000256" key="2">
    <source>
        <dbReference type="SAM" id="MobiDB-lite"/>
    </source>
</evidence>
<protein>
    <submittedName>
        <fullName evidence="4">FHA domain-containing protein</fullName>
    </submittedName>
</protein>
<reference evidence="4 5" key="1">
    <citation type="journal article" date="2018" name="Front. Microbiol.">
        <title>Novel Insights Into Bacterial Dimethylsulfoniopropionate Catabolism in the East China Sea.</title>
        <authorList>
            <person name="Liu J."/>
            <person name="Liu J."/>
            <person name="Zhang S.H."/>
            <person name="Liang J."/>
            <person name="Lin H."/>
            <person name="Song D."/>
            <person name="Yang G.P."/>
            <person name="Todd J.D."/>
            <person name="Zhang X.H."/>
        </authorList>
    </citation>
    <scope>NUCLEOTIDE SEQUENCE [LARGE SCALE GENOMIC DNA]</scope>
    <source>
        <strain evidence="4 5">ZYFD042</strain>
    </source>
</reference>
<sequence>MNSTKTNHATERHHTRADASDYRVQAWPRLKAVVNPDGTGTLIVNGTHHPCKAASVDALRTGMTARAVTYARTLRRPVRMDVTDGPDAYRLAIRPEGYVQLLSDTGTINLHENLLVSEGPCRRCGHAQPVTLETCSACDVREPFSVKAPTGAERQASPERETVTEVDALAAVGGASTANAHEHLASGASTDTATLRTATLLLAFDAKRSMRVPGRVVLGRNPDPIDGRHPVAAVSPGRELSRTHATIDVDEMSRICVTDLGTLNGVTILDASPRQLIAGEPTLIDSGTRLLFGDVECTITLAFEERP</sequence>
<dbReference type="EMBL" id="RBZY01000028">
    <property type="protein sequence ID" value="RWR18659.1"/>
    <property type="molecule type" value="Genomic_DNA"/>
</dbReference>
<evidence type="ECO:0000256" key="1">
    <source>
        <dbReference type="ARBA" id="ARBA00022553"/>
    </source>
</evidence>
<proteinExistence type="predicted"/>
<feature type="domain" description="FHA" evidence="3">
    <location>
        <begin position="216"/>
        <end position="268"/>
    </location>
</feature>
<dbReference type="OrthoDB" id="4820057at2"/>
<name>A0A3S3LVQ2_9MICO</name>
<comment type="caution">
    <text evidence="4">The sequence shown here is derived from an EMBL/GenBank/DDBJ whole genome shotgun (WGS) entry which is preliminary data.</text>
</comment>
<dbReference type="Gene3D" id="2.60.200.20">
    <property type="match status" value="1"/>
</dbReference>
<keyword evidence="1" id="KW-0597">Phosphoprotein</keyword>
<dbReference type="AlphaFoldDB" id="A0A3S3LVQ2"/>
<organism evidence="4 5">
    <name type="scientific">Microbacterium enclense</name>
    <dbReference type="NCBI Taxonomy" id="993073"/>
    <lineage>
        <taxon>Bacteria</taxon>
        <taxon>Bacillati</taxon>
        <taxon>Actinomycetota</taxon>
        <taxon>Actinomycetes</taxon>
        <taxon>Micrococcales</taxon>
        <taxon>Microbacteriaceae</taxon>
        <taxon>Microbacterium</taxon>
    </lineage>
</organism>
<dbReference type="InterPro" id="IPR000253">
    <property type="entry name" value="FHA_dom"/>
</dbReference>
<feature type="region of interest" description="Disordered" evidence="2">
    <location>
        <begin position="1"/>
        <end position="20"/>
    </location>
</feature>
<gene>
    <name evidence="4" type="ORF">D8Y23_09045</name>
</gene>
<dbReference type="RefSeq" id="WP_128217821.1">
    <property type="nucleotide sequence ID" value="NZ_RBZY01000028.1"/>
</dbReference>
<evidence type="ECO:0000313" key="5">
    <source>
        <dbReference type="Proteomes" id="UP000285970"/>
    </source>
</evidence>
<dbReference type="SUPFAM" id="SSF49879">
    <property type="entry name" value="SMAD/FHA domain"/>
    <property type="match status" value="1"/>
</dbReference>
<feature type="compositionally biased region" description="Basic and acidic residues" evidence="2">
    <location>
        <begin position="8"/>
        <end position="20"/>
    </location>
</feature>